<evidence type="ECO:0000313" key="8">
    <source>
        <dbReference type="EMBL" id="TWH65291.1"/>
    </source>
</evidence>
<comment type="similarity">
    <text evidence="2 5">Belongs to the acyl-CoA dehydrogenase family.</text>
</comment>
<dbReference type="Gene3D" id="1.20.140.10">
    <property type="entry name" value="Butyryl-CoA Dehydrogenase, subunit A, domain 3"/>
    <property type="match status" value="1"/>
</dbReference>
<evidence type="ECO:0000313" key="9">
    <source>
        <dbReference type="Proteomes" id="UP000319825"/>
    </source>
</evidence>
<evidence type="ECO:0000256" key="1">
    <source>
        <dbReference type="ARBA" id="ARBA00001974"/>
    </source>
</evidence>
<dbReference type="OrthoDB" id="3176804at2"/>
<dbReference type="RefSeq" id="WP_145772646.1">
    <property type="nucleotide sequence ID" value="NZ_BAAATQ010000384.1"/>
</dbReference>
<dbReference type="EMBL" id="VLKE01000001">
    <property type="protein sequence ID" value="TWH65291.1"/>
    <property type="molecule type" value="Genomic_DNA"/>
</dbReference>
<organism evidence="8 9">
    <name type="scientific">Micromonospora olivasterospora</name>
    <dbReference type="NCBI Taxonomy" id="1880"/>
    <lineage>
        <taxon>Bacteria</taxon>
        <taxon>Bacillati</taxon>
        <taxon>Actinomycetota</taxon>
        <taxon>Actinomycetes</taxon>
        <taxon>Micromonosporales</taxon>
        <taxon>Micromonosporaceae</taxon>
        <taxon>Micromonospora</taxon>
    </lineage>
</organism>
<keyword evidence="3 5" id="KW-0285">Flavoprotein</keyword>
<dbReference type="SUPFAM" id="SSF56645">
    <property type="entry name" value="Acyl-CoA dehydrogenase NM domain-like"/>
    <property type="match status" value="1"/>
</dbReference>
<dbReference type="PROSITE" id="PS00072">
    <property type="entry name" value="ACYL_COA_DH_1"/>
    <property type="match status" value="1"/>
</dbReference>
<sequence length="392" mass="43724">MINFDPNPFEAELLAETARQATVYRRYAREFDRPQDHDLNGSVTMPVPEEAEFLHVRNLLRQRIDETSGYDLMEALIYLEECKGAKPFYPRPVDADAFDTNLSKFLLKAVGTPEQYEKWGDGYGFLSWGMTEPGAGSDPSSMRMTAVRDSATGDWVLNGEKIFISQVQEAAGIVTMARVPEEGPHSIGLFVVEKDRPGFTLGRQFKKLGIRNRDLASFALDDYRIPDVNRLRGSLKDALNEFNGTRSLIAAEALGLISAALDITRGALEEAGVEIDYTASAARSTAAADRFIDLEAEYEAGYMTLLHTRWLHQTQGRDKVRTAMAKVAAAGGARRIIRECMDILGPNSTSKDYFLEQAMRDSRITDIYEGPGEVLRLLIARDMLGYSARELN</sequence>
<dbReference type="InterPro" id="IPR006091">
    <property type="entry name" value="Acyl-CoA_Oxase/DH_mid-dom"/>
</dbReference>
<dbReference type="Pfam" id="PF00441">
    <property type="entry name" value="Acyl-CoA_dh_1"/>
    <property type="match status" value="1"/>
</dbReference>
<dbReference type="SUPFAM" id="SSF47203">
    <property type="entry name" value="Acyl-CoA dehydrogenase C-terminal domain-like"/>
    <property type="match status" value="1"/>
</dbReference>
<dbReference type="InterPro" id="IPR046373">
    <property type="entry name" value="Acyl-CoA_Oxase/DH_mid-dom_sf"/>
</dbReference>
<protein>
    <submittedName>
        <fullName evidence="8">Acyl-CoA dehydrogenase</fullName>
    </submittedName>
</protein>
<dbReference type="Pfam" id="PF02770">
    <property type="entry name" value="Acyl-CoA_dh_M"/>
    <property type="match status" value="1"/>
</dbReference>
<dbReference type="PANTHER" id="PTHR43884:SF12">
    <property type="entry name" value="ISOVALERYL-COA DEHYDROGENASE, MITOCHONDRIAL-RELATED"/>
    <property type="match status" value="1"/>
</dbReference>
<name>A0A562I2M2_MICOL</name>
<evidence type="ECO:0000256" key="3">
    <source>
        <dbReference type="ARBA" id="ARBA00022630"/>
    </source>
</evidence>
<dbReference type="Gene3D" id="2.40.110.10">
    <property type="entry name" value="Butyryl-CoA Dehydrogenase, subunit A, domain 2"/>
    <property type="match status" value="1"/>
</dbReference>
<dbReference type="InterPro" id="IPR036250">
    <property type="entry name" value="AcylCo_DH-like_C"/>
</dbReference>
<dbReference type="PANTHER" id="PTHR43884">
    <property type="entry name" value="ACYL-COA DEHYDROGENASE"/>
    <property type="match status" value="1"/>
</dbReference>
<proteinExistence type="inferred from homology"/>
<feature type="domain" description="Acyl-CoA oxidase/dehydrogenase middle" evidence="7">
    <location>
        <begin position="129"/>
        <end position="222"/>
    </location>
</feature>
<dbReference type="GO" id="GO:0003995">
    <property type="term" value="F:acyl-CoA dehydrogenase activity"/>
    <property type="evidence" value="ECO:0007669"/>
    <property type="project" value="InterPro"/>
</dbReference>
<evidence type="ECO:0000256" key="2">
    <source>
        <dbReference type="ARBA" id="ARBA00009347"/>
    </source>
</evidence>
<dbReference type="InterPro" id="IPR009075">
    <property type="entry name" value="AcylCo_DH/oxidase_C"/>
</dbReference>
<dbReference type="InterPro" id="IPR006089">
    <property type="entry name" value="Acyl-CoA_DH_CS"/>
</dbReference>
<gene>
    <name evidence="8" type="ORF">JD77_00227</name>
</gene>
<comment type="cofactor">
    <cofactor evidence="1 5">
        <name>FAD</name>
        <dbReference type="ChEBI" id="CHEBI:57692"/>
    </cofactor>
</comment>
<accession>A0A562I2M2</accession>
<feature type="domain" description="Acyl-CoA dehydrogenase/oxidase C-terminal" evidence="6">
    <location>
        <begin position="238"/>
        <end position="383"/>
    </location>
</feature>
<evidence type="ECO:0000259" key="6">
    <source>
        <dbReference type="Pfam" id="PF00441"/>
    </source>
</evidence>
<evidence type="ECO:0000256" key="5">
    <source>
        <dbReference type="RuleBase" id="RU362125"/>
    </source>
</evidence>
<dbReference type="InterPro" id="IPR009100">
    <property type="entry name" value="AcylCoA_DH/oxidase_NM_dom_sf"/>
</dbReference>
<evidence type="ECO:0000259" key="7">
    <source>
        <dbReference type="Pfam" id="PF02770"/>
    </source>
</evidence>
<keyword evidence="5" id="KW-0560">Oxidoreductase</keyword>
<dbReference type="AlphaFoldDB" id="A0A562I2M2"/>
<evidence type="ECO:0000256" key="4">
    <source>
        <dbReference type="ARBA" id="ARBA00022827"/>
    </source>
</evidence>
<keyword evidence="9" id="KW-1185">Reference proteome</keyword>
<dbReference type="Proteomes" id="UP000319825">
    <property type="component" value="Unassembled WGS sequence"/>
</dbReference>
<comment type="caution">
    <text evidence="8">The sequence shown here is derived from an EMBL/GenBank/DDBJ whole genome shotgun (WGS) entry which is preliminary data.</text>
</comment>
<keyword evidence="4 5" id="KW-0274">FAD</keyword>
<reference evidence="8 9" key="1">
    <citation type="submission" date="2019-07" db="EMBL/GenBank/DDBJ databases">
        <title>R&amp;d 2014.</title>
        <authorList>
            <person name="Klenk H.-P."/>
        </authorList>
    </citation>
    <scope>NUCLEOTIDE SEQUENCE [LARGE SCALE GENOMIC DNA]</scope>
    <source>
        <strain evidence="8 9">DSM 43868</strain>
    </source>
</reference>
<dbReference type="CDD" id="cd00567">
    <property type="entry name" value="ACAD"/>
    <property type="match status" value="1"/>
</dbReference>